<dbReference type="RefSeq" id="WP_215352870.1">
    <property type="nucleotide sequence ID" value="NZ_BAAAFE010000003.1"/>
</dbReference>
<keyword evidence="1" id="KW-1133">Transmembrane helix</keyword>
<keyword evidence="1" id="KW-0472">Membrane</keyword>
<reference evidence="4" key="1">
    <citation type="journal article" date="2019" name="Int. J. Syst. Evol. Microbiol.">
        <title>The Global Catalogue of Microorganisms (GCM) 10K type strain sequencing project: providing services to taxonomists for standard genome sequencing and annotation.</title>
        <authorList>
            <consortium name="The Broad Institute Genomics Platform"/>
            <consortium name="The Broad Institute Genome Sequencing Center for Infectious Disease"/>
            <person name="Wu L."/>
            <person name="Ma J."/>
        </authorList>
    </citation>
    <scope>NUCLEOTIDE SEQUENCE [LARGE SCALE GENOMIC DNA]</scope>
    <source>
        <strain evidence="4">JCM 15910</strain>
    </source>
</reference>
<evidence type="ECO:0000313" key="4">
    <source>
        <dbReference type="Proteomes" id="UP001500738"/>
    </source>
</evidence>
<evidence type="ECO:0000256" key="1">
    <source>
        <dbReference type="SAM" id="Phobius"/>
    </source>
</evidence>
<evidence type="ECO:0000313" key="3">
    <source>
        <dbReference type="EMBL" id="GAA0861684.1"/>
    </source>
</evidence>
<feature type="transmembrane region" description="Helical" evidence="1">
    <location>
        <begin position="35"/>
        <end position="60"/>
    </location>
</feature>
<protein>
    <recommendedName>
        <fullName evidence="2">Phage shock protein PspC N-terminal domain-containing protein</fullName>
    </recommendedName>
</protein>
<accession>A0ABP3X803</accession>
<dbReference type="EMBL" id="BAAAFE010000003">
    <property type="protein sequence ID" value="GAA0861684.1"/>
    <property type="molecule type" value="Genomic_DNA"/>
</dbReference>
<sequence length="98" mass="10844">MQNETTNLFRRRDTFFGICEAVGQDFGFNPLYLRLAFIAPLFFFPVQTFAAYFALGGIVLMSRLLFPNKATAVEAPALTAAEPAAAREEKTEEFALAA</sequence>
<name>A0ABP3X803_9SPHN</name>
<organism evidence="3 4">
    <name type="scientific">Sphingopyxis soli</name>
    <dbReference type="NCBI Taxonomy" id="592051"/>
    <lineage>
        <taxon>Bacteria</taxon>
        <taxon>Pseudomonadati</taxon>
        <taxon>Pseudomonadota</taxon>
        <taxon>Alphaproteobacteria</taxon>
        <taxon>Sphingomonadales</taxon>
        <taxon>Sphingomonadaceae</taxon>
        <taxon>Sphingopyxis</taxon>
    </lineage>
</organism>
<proteinExistence type="predicted"/>
<dbReference type="InterPro" id="IPR007168">
    <property type="entry name" value="Phageshock_PspC_N"/>
</dbReference>
<evidence type="ECO:0000259" key="2">
    <source>
        <dbReference type="Pfam" id="PF04024"/>
    </source>
</evidence>
<dbReference type="Pfam" id="PF04024">
    <property type="entry name" value="PspC"/>
    <property type="match status" value="1"/>
</dbReference>
<comment type="caution">
    <text evidence="3">The sequence shown here is derived from an EMBL/GenBank/DDBJ whole genome shotgun (WGS) entry which is preliminary data.</text>
</comment>
<keyword evidence="1" id="KW-0812">Transmembrane</keyword>
<keyword evidence="4" id="KW-1185">Reference proteome</keyword>
<gene>
    <name evidence="3" type="ORF">GCM10009115_05310</name>
</gene>
<feature type="domain" description="Phage shock protein PspC N-terminal" evidence="2">
    <location>
        <begin position="10"/>
        <end position="56"/>
    </location>
</feature>
<dbReference type="Proteomes" id="UP001500738">
    <property type="component" value="Unassembled WGS sequence"/>
</dbReference>